<dbReference type="HAMAP" id="MF_01813">
    <property type="entry name" value="MenG_UbiE_methyltr"/>
    <property type="match status" value="1"/>
</dbReference>
<dbReference type="GO" id="GO:0043770">
    <property type="term" value="F:demethylmenaquinone methyltransferase activity"/>
    <property type="evidence" value="ECO:0007669"/>
    <property type="project" value="UniProtKB-UniRule"/>
</dbReference>
<dbReference type="Proteomes" id="UP000231990">
    <property type="component" value="Unassembled WGS sequence"/>
</dbReference>
<keyword evidence="8" id="KW-1185">Reference proteome</keyword>
<dbReference type="InterPro" id="IPR023576">
    <property type="entry name" value="UbiE/COQ5_MeTrFase_CS"/>
</dbReference>
<dbReference type="PANTHER" id="PTHR43591:SF24">
    <property type="entry name" value="2-METHOXY-6-POLYPRENYL-1,4-BENZOQUINOL METHYLASE, MITOCHONDRIAL"/>
    <property type="match status" value="1"/>
</dbReference>
<comment type="pathway">
    <text evidence="5">Quinol/quinone metabolism; menaquinone biosynthesis; menaquinol from 1,4-dihydroxy-2-naphthoate: step 2/2.</text>
</comment>
<dbReference type="EC" id="2.1.1.163" evidence="5"/>
<keyword evidence="4 5" id="KW-0949">S-adenosyl-L-methionine</keyword>
<feature type="binding site" evidence="5">
    <location>
        <position position="82"/>
    </location>
    <ligand>
        <name>S-adenosyl-L-methionine</name>
        <dbReference type="ChEBI" id="CHEBI:59789"/>
    </ligand>
</feature>
<reference evidence="8 9" key="1">
    <citation type="submission" date="2017-07" db="EMBL/GenBank/DDBJ databases">
        <title>Leptospira spp. isolated from tropical soils.</title>
        <authorList>
            <person name="Thibeaux R."/>
            <person name="Iraola G."/>
            <person name="Ferres I."/>
            <person name="Bierque E."/>
            <person name="Girault D."/>
            <person name="Soupe-Gilbert M.-E."/>
            <person name="Picardeau M."/>
            <person name="Goarant C."/>
        </authorList>
    </citation>
    <scope>NUCLEOTIDE SEQUENCE [LARGE SCALE GENOMIC DNA]</scope>
    <source>
        <strain evidence="7 9">FH1-B-B1</strain>
        <strain evidence="6 8">FH1-B-C1</strain>
    </source>
</reference>
<proteinExistence type="inferred from homology"/>
<dbReference type="SUPFAM" id="SSF53335">
    <property type="entry name" value="S-adenosyl-L-methionine-dependent methyltransferases"/>
    <property type="match status" value="1"/>
</dbReference>
<feature type="binding site" evidence="5">
    <location>
        <position position="62"/>
    </location>
    <ligand>
        <name>S-adenosyl-L-methionine</name>
        <dbReference type="ChEBI" id="CHEBI:59789"/>
    </ligand>
</feature>
<evidence type="ECO:0000256" key="3">
    <source>
        <dbReference type="ARBA" id="ARBA00022679"/>
    </source>
</evidence>
<evidence type="ECO:0000313" key="8">
    <source>
        <dbReference type="Proteomes" id="UP000231962"/>
    </source>
</evidence>
<dbReference type="InterPro" id="IPR004033">
    <property type="entry name" value="UbiE/COQ5_MeTrFase"/>
</dbReference>
<dbReference type="AlphaFoldDB" id="A0A2M9ZPN8"/>
<accession>A0A2M9ZPN8</accession>
<name>A0A2M9ZPN8_9LEPT</name>
<dbReference type="GO" id="GO:0009234">
    <property type="term" value="P:menaquinone biosynthetic process"/>
    <property type="evidence" value="ECO:0007669"/>
    <property type="project" value="UniProtKB-UniRule"/>
</dbReference>
<comment type="caution">
    <text evidence="5">Lacks conserved residue(s) required for the propagation of feature annotation.</text>
</comment>
<dbReference type="NCBIfam" id="TIGR01934">
    <property type="entry name" value="MenG_MenH_UbiE"/>
    <property type="match status" value="1"/>
</dbReference>
<comment type="function">
    <text evidence="5">Methyltransferase required for the conversion of demethylmenaquinol (DMKH2) to menaquinol (MKH2).</text>
</comment>
<dbReference type="InterPro" id="IPR029063">
    <property type="entry name" value="SAM-dependent_MTases_sf"/>
</dbReference>
<evidence type="ECO:0000256" key="5">
    <source>
        <dbReference type="HAMAP-Rule" id="MF_01813"/>
    </source>
</evidence>
<dbReference type="EMBL" id="NPDZ01000003">
    <property type="protein sequence ID" value="PJZ74040.1"/>
    <property type="molecule type" value="Genomic_DNA"/>
</dbReference>
<comment type="similarity">
    <text evidence="5">Belongs to the class I-like SAM-binding methyltransferase superfamily. MenG/UbiE family.</text>
</comment>
<feature type="binding site" evidence="5">
    <location>
        <begin position="110"/>
        <end position="111"/>
    </location>
    <ligand>
        <name>S-adenosyl-L-methionine</name>
        <dbReference type="ChEBI" id="CHEBI:59789"/>
    </ligand>
</feature>
<keyword evidence="3 5" id="KW-0808">Transferase</keyword>
<evidence type="ECO:0000313" key="7">
    <source>
        <dbReference type="EMBL" id="PJZ74040.1"/>
    </source>
</evidence>
<dbReference type="Pfam" id="PF01209">
    <property type="entry name" value="Ubie_methyltran"/>
    <property type="match status" value="1"/>
</dbReference>
<dbReference type="GO" id="GO:0032259">
    <property type="term" value="P:methylation"/>
    <property type="evidence" value="ECO:0007669"/>
    <property type="project" value="UniProtKB-KW"/>
</dbReference>
<evidence type="ECO:0000313" key="9">
    <source>
        <dbReference type="Proteomes" id="UP000231990"/>
    </source>
</evidence>
<keyword evidence="2 5" id="KW-0489">Methyltransferase</keyword>
<dbReference type="PROSITE" id="PS51608">
    <property type="entry name" value="SAM_MT_UBIE"/>
    <property type="match status" value="1"/>
</dbReference>
<dbReference type="OrthoDB" id="9808140at2"/>
<dbReference type="PROSITE" id="PS01183">
    <property type="entry name" value="UBIE_1"/>
    <property type="match status" value="1"/>
</dbReference>
<protein>
    <recommendedName>
        <fullName evidence="5">Demethylmenaquinone methyltransferase</fullName>
        <ecNumber evidence="5">2.1.1.163</ecNumber>
    </recommendedName>
</protein>
<organism evidence="7 9">
    <name type="scientific">Leptospira perolatii</name>
    <dbReference type="NCBI Taxonomy" id="2023191"/>
    <lineage>
        <taxon>Bacteria</taxon>
        <taxon>Pseudomonadati</taxon>
        <taxon>Spirochaetota</taxon>
        <taxon>Spirochaetia</taxon>
        <taxon>Leptospirales</taxon>
        <taxon>Leptospiraceae</taxon>
        <taxon>Leptospira</taxon>
    </lineage>
</organism>
<evidence type="ECO:0000256" key="4">
    <source>
        <dbReference type="ARBA" id="ARBA00022691"/>
    </source>
</evidence>
<sequence length="242" mass="27346">MPSTDTKASFVKENFNQIARKYDLFNDLNSFFLHRIWKNHLVKEVEKETKGQLAVLDLCCGTGDISLRFHKSKRVDSLLCIDFSSEMLEIAKSRLKEPISSGRAVLKIEDATNLKSVPNNSLDAVSIGFGLRNVDNLPKALSEIYRILKPGGVFANLDVGKVKSPIISNLANFYFFKIVPLLGYLIWGGKNEMFDYLPVSSLNYPDQESLKAHLEQTGFLDVRYRNFVFGNVALHLGKKPLR</sequence>
<keyword evidence="1 5" id="KW-0474">Menaquinone biosynthesis</keyword>
<dbReference type="CDD" id="cd02440">
    <property type="entry name" value="AdoMet_MTases"/>
    <property type="match status" value="1"/>
</dbReference>
<dbReference type="Proteomes" id="UP000231962">
    <property type="component" value="Unassembled WGS sequence"/>
</dbReference>
<dbReference type="UniPathway" id="UPA00079">
    <property type="reaction ID" value="UER00169"/>
</dbReference>
<dbReference type="PANTHER" id="PTHR43591">
    <property type="entry name" value="METHYLTRANSFERASE"/>
    <property type="match status" value="1"/>
</dbReference>
<dbReference type="EMBL" id="NPDY01000002">
    <property type="protein sequence ID" value="PJZ70917.1"/>
    <property type="molecule type" value="Genomic_DNA"/>
</dbReference>
<gene>
    <name evidence="5" type="primary">menG</name>
    <name evidence="6" type="ORF">CH360_03660</name>
    <name evidence="7" type="ORF">CH373_06800</name>
</gene>
<comment type="caution">
    <text evidence="7">The sequence shown here is derived from an EMBL/GenBank/DDBJ whole genome shotgun (WGS) entry which is preliminary data.</text>
</comment>
<evidence type="ECO:0000313" key="6">
    <source>
        <dbReference type="EMBL" id="PJZ70917.1"/>
    </source>
</evidence>
<dbReference type="Gene3D" id="3.40.50.150">
    <property type="entry name" value="Vaccinia Virus protein VP39"/>
    <property type="match status" value="1"/>
</dbReference>
<evidence type="ECO:0000256" key="2">
    <source>
        <dbReference type="ARBA" id="ARBA00022603"/>
    </source>
</evidence>
<dbReference type="RefSeq" id="WP_100712920.1">
    <property type="nucleotide sequence ID" value="NZ_NPDY01000002.1"/>
</dbReference>
<evidence type="ECO:0000256" key="1">
    <source>
        <dbReference type="ARBA" id="ARBA00022428"/>
    </source>
</evidence>
<comment type="catalytic activity">
    <reaction evidence="5">
        <text>a 2-demethylmenaquinol + S-adenosyl-L-methionine = a menaquinol + S-adenosyl-L-homocysteine + H(+)</text>
        <dbReference type="Rhea" id="RHEA:42640"/>
        <dbReference type="Rhea" id="RHEA-COMP:9539"/>
        <dbReference type="Rhea" id="RHEA-COMP:9563"/>
        <dbReference type="ChEBI" id="CHEBI:15378"/>
        <dbReference type="ChEBI" id="CHEBI:18151"/>
        <dbReference type="ChEBI" id="CHEBI:55437"/>
        <dbReference type="ChEBI" id="CHEBI:57856"/>
        <dbReference type="ChEBI" id="CHEBI:59789"/>
        <dbReference type="EC" id="2.1.1.163"/>
    </reaction>
</comment>